<dbReference type="InterPro" id="IPR014284">
    <property type="entry name" value="RNA_pol_sigma-70_dom"/>
</dbReference>
<feature type="domain" description="RNA polymerase sigma factor 70 region 4 type 2" evidence="5">
    <location>
        <begin position="125"/>
        <end position="177"/>
    </location>
</feature>
<comment type="caution">
    <text evidence="6">The sequence shown here is derived from an EMBL/GenBank/DDBJ whole genome shotgun (WGS) entry which is preliminary data.</text>
</comment>
<dbReference type="PANTHER" id="PTHR43133:SF51">
    <property type="entry name" value="RNA POLYMERASE SIGMA FACTOR"/>
    <property type="match status" value="1"/>
</dbReference>
<dbReference type="RefSeq" id="WP_343797152.1">
    <property type="nucleotide sequence ID" value="NZ_BAAADJ010000011.1"/>
</dbReference>
<proteinExistence type="inferred from homology"/>
<evidence type="ECO:0000313" key="7">
    <source>
        <dbReference type="Proteomes" id="UP001500782"/>
    </source>
</evidence>
<name>A0ABP3FQP8_9BACI</name>
<dbReference type="InterPro" id="IPR013325">
    <property type="entry name" value="RNA_pol_sigma_r2"/>
</dbReference>
<protein>
    <submittedName>
        <fullName evidence="6">RNA polymerase sigma factor</fullName>
    </submittedName>
</protein>
<evidence type="ECO:0000256" key="1">
    <source>
        <dbReference type="ARBA" id="ARBA00010641"/>
    </source>
</evidence>
<reference evidence="7" key="1">
    <citation type="journal article" date="2019" name="Int. J. Syst. Evol. Microbiol.">
        <title>The Global Catalogue of Microorganisms (GCM) 10K type strain sequencing project: providing services to taxonomists for standard genome sequencing and annotation.</title>
        <authorList>
            <consortium name="The Broad Institute Genomics Platform"/>
            <consortium name="The Broad Institute Genome Sequencing Center for Infectious Disease"/>
            <person name="Wu L."/>
            <person name="Ma J."/>
        </authorList>
    </citation>
    <scope>NUCLEOTIDE SEQUENCE [LARGE SCALE GENOMIC DNA]</scope>
    <source>
        <strain evidence="7">JCM 9731</strain>
    </source>
</reference>
<evidence type="ECO:0000256" key="4">
    <source>
        <dbReference type="ARBA" id="ARBA00023163"/>
    </source>
</evidence>
<comment type="similarity">
    <text evidence="1">Belongs to the sigma-70 factor family. ECF subfamily.</text>
</comment>
<accession>A0ABP3FQP8</accession>
<gene>
    <name evidence="6" type="ORF">GCM10008967_11460</name>
</gene>
<dbReference type="Gene3D" id="1.10.10.10">
    <property type="entry name" value="Winged helix-like DNA-binding domain superfamily/Winged helix DNA-binding domain"/>
    <property type="match status" value="1"/>
</dbReference>
<evidence type="ECO:0000259" key="5">
    <source>
        <dbReference type="Pfam" id="PF08281"/>
    </source>
</evidence>
<evidence type="ECO:0000313" key="6">
    <source>
        <dbReference type="EMBL" id="GAA0322670.1"/>
    </source>
</evidence>
<dbReference type="SUPFAM" id="SSF88946">
    <property type="entry name" value="Sigma2 domain of RNA polymerase sigma factors"/>
    <property type="match status" value="1"/>
</dbReference>
<dbReference type="Gene3D" id="1.10.1740.10">
    <property type="match status" value="1"/>
</dbReference>
<evidence type="ECO:0000256" key="2">
    <source>
        <dbReference type="ARBA" id="ARBA00023015"/>
    </source>
</evidence>
<dbReference type="InterPro" id="IPR013249">
    <property type="entry name" value="RNA_pol_sigma70_r4_t2"/>
</dbReference>
<keyword evidence="2" id="KW-0805">Transcription regulation</keyword>
<dbReference type="NCBIfam" id="TIGR02937">
    <property type="entry name" value="sigma70-ECF"/>
    <property type="match status" value="1"/>
</dbReference>
<sequence length="191" mass="22958">MAESDWILRAKKGDEEAFAFLVNKYNYLIKSTIAFYMNKRMVEDVSQEIWVQIYKKLWQLEDPQKFVPWVRKLTYYHCVNIRKKTNTINKFELTLSAESWVHLSESLSGENFTVHDWMIKKEAKREFKRLLTTLPGNYEMMIRLRYLHELSYGEIHELTNLPLSTIKWRIFQGKKLLKAVLLKSLKRKGVY</sequence>
<dbReference type="SUPFAM" id="SSF88659">
    <property type="entry name" value="Sigma3 and sigma4 domains of RNA polymerase sigma factors"/>
    <property type="match status" value="1"/>
</dbReference>
<keyword evidence="3" id="KW-0731">Sigma factor</keyword>
<keyword evidence="4" id="KW-0804">Transcription</keyword>
<organism evidence="6 7">
    <name type="scientific">Bacillus carboniphilus</name>
    <dbReference type="NCBI Taxonomy" id="86663"/>
    <lineage>
        <taxon>Bacteria</taxon>
        <taxon>Bacillati</taxon>
        <taxon>Bacillota</taxon>
        <taxon>Bacilli</taxon>
        <taxon>Bacillales</taxon>
        <taxon>Bacillaceae</taxon>
        <taxon>Bacillus</taxon>
    </lineage>
</organism>
<dbReference type="InterPro" id="IPR036388">
    <property type="entry name" value="WH-like_DNA-bd_sf"/>
</dbReference>
<dbReference type="InterPro" id="IPR013324">
    <property type="entry name" value="RNA_pol_sigma_r3/r4-like"/>
</dbReference>
<dbReference type="Pfam" id="PF08281">
    <property type="entry name" value="Sigma70_r4_2"/>
    <property type="match status" value="1"/>
</dbReference>
<evidence type="ECO:0000256" key="3">
    <source>
        <dbReference type="ARBA" id="ARBA00023082"/>
    </source>
</evidence>
<dbReference type="InterPro" id="IPR039425">
    <property type="entry name" value="RNA_pol_sigma-70-like"/>
</dbReference>
<dbReference type="Proteomes" id="UP001500782">
    <property type="component" value="Unassembled WGS sequence"/>
</dbReference>
<dbReference type="CDD" id="cd06171">
    <property type="entry name" value="Sigma70_r4"/>
    <property type="match status" value="1"/>
</dbReference>
<keyword evidence="7" id="KW-1185">Reference proteome</keyword>
<dbReference type="PANTHER" id="PTHR43133">
    <property type="entry name" value="RNA POLYMERASE ECF-TYPE SIGMA FACTO"/>
    <property type="match status" value="1"/>
</dbReference>
<dbReference type="EMBL" id="BAAADJ010000011">
    <property type="protein sequence ID" value="GAA0322670.1"/>
    <property type="molecule type" value="Genomic_DNA"/>
</dbReference>